<keyword evidence="13" id="KW-1185">Reference proteome</keyword>
<keyword evidence="7" id="KW-0067">ATP-binding</keyword>
<dbReference type="Gene3D" id="3.40.50.300">
    <property type="entry name" value="P-loop containing nucleotide triphosphate hydrolases"/>
    <property type="match status" value="1"/>
</dbReference>
<accession>A0A397VFY3</accession>
<dbReference type="InterPro" id="IPR026082">
    <property type="entry name" value="ABCA"/>
</dbReference>
<dbReference type="Pfam" id="PF00005">
    <property type="entry name" value="ABC_tran"/>
    <property type="match status" value="1"/>
</dbReference>
<dbReference type="GO" id="GO:0016887">
    <property type="term" value="F:ATP hydrolysis activity"/>
    <property type="evidence" value="ECO:0007669"/>
    <property type="project" value="InterPro"/>
</dbReference>
<dbReference type="PANTHER" id="PTHR19229:SF36">
    <property type="entry name" value="ATP-BINDING CASSETTE SUB-FAMILY A MEMBER 2"/>
    <property type="match status" value="1"/>
</dbReference>
<evidence type="ECO:0000256" key="10">
    <source>
        <dbReference type="SAM" id="Phobius"/>
    </source>
</evidence>
<evidence type="ECO:0000256" key="3">
    <source>
        <dbReference type="ARBA" id="ARBA00022448"/>
    </source>
</evidence>
<feature type="transmembrane region" description="Helical" evidence="10">
    <location>
        <begin position="200"/>
        <end position="223"/>
    </location>
</feature>
<protein>
    <submittedName>
        <fullName evidence="12">P-loop containing nucleoside triphosphate hydrolase protein</fullName>
    </submittedName>
</protein>
<keyword evidence="6" id="KW-0547">Nucleotide-binding</keyword>
<evidence type="ECO:0000256" key="2">
    <source>
        <dbReference type="ARBA" id="ARBA00008869"/>
    </source>
</evidence>
<keyword evidence="9 10" id="KW-0472">Membrane</keyword>
<evidence type="ECO:0000256" key="8">
    <source>
        <dbReference type="ARBA" id="ARBA00022989"/>
    </source>
</evidence>
<feature type="transmembrane region" description="Helical" evidence="10">
    <location>
        <begin position="60"/>
        <end position="86"/>
    </location>
</feature>
<dbReference type="GO" id="GO:0005319">
    <property type="term" value="F:lipid transporter activity"/>
    <property type="evidence" value="ECO:0007669"/>
    <property type="project" value="TreeGrafter"/>
</dbReference>
<evidence type="ECO:0000313" key="12">
    <source>
        <dbReference type="EMBL" id="RIB18773.1"/>
    </source>
</evidence>
<name>A0A397VFY3_9GLOM</name>
<evidence type="ECO:0000256" key="7">
    <source>
        <dbReference type="ARBA" id="ARBA00022840"/>
    </source>
</evidence>
<reference evidence="12 13" key="1">
    <citation type="submission" date="2018-06" db="EMBL/GenBank/DDBJ databases">
        <title>Comparative genomics reveals the genomic features of Rhizophagus irregularis, R. cerebriforme, R. diaphanum and Gigaspora rosea, and their symbiotic lifestyle signature.</title>
        <authorList>
            <person name="Morin E."/>
            <person name="San Clemente H."/>
            <person name="Chen E.C.H."/>
            <person name="De La Providencia I."/>
            <person name="Hainaut M."/>
            <person name="Kuo A."/>
            <person name="Kohler A."/>
            <person name="Murat C."/>
            <person name="Tang N."/>
            <person name="Roy S."/>
            <person name="Loubradou J."/>
            <person name="Henrissat B."/>
            <person name="Grigoriev I.V."/>
            <person name="Corradi N."/>
            <person name="Roux C."/>
            <person name="Martin F.M."/>
        </authorList>
    </citation>
    <scope>NUCLEOTIDE SEQUENCE [LARGE SCALE GENOMIC DNA]</scope>
    <source>
        <strain evidence="12 13">DAOM 194757</strain>
    </source>
</reference>
<proteinExistence type="inferred from homology"/>
<dbReference type="GO" id="GO:0005524">
    <property type="term" value="F:ATP binding"/>
    <property type="evidence" value="ECO:0007669"/>
    <property type="project" value="UniProtKB-KW"/>
</dbReference>
<dbReference type="SMART" id="SM00382">
    <property type="entry name" value="AAA"/>
    <property type="match status" value="1"/>
</dbReference>
<dbReference type="FunFam" id="3.40.50.300:FF:000335">
    <property type="entry name" value="ATP binding cassette subfamily A member 5"/>
    <property type="match status" value="1"/>
</dbReference>
<dbReference type="InterPro" id="IPR013525">
    <property type="entry name" value="ABC2_TM"/>
</dbReference>
<dbReference type="EMBL" id="QKWP01000517">
    <property type="protein sequence ID" value="RIB18773.1"/>
    <property type="molecule type" value="Genomic_DNA"/>
</dbReference>
<evidence type="ECO:0000256" key="4">
    <source>
        <dbReference type="ARBA" id="ARBA00022692"/>
    </source>
</evidence>
<sequence>MPHLFIDIFDVNQLFSSLIGGILYSFGISFLLPTFVIILVKEKEDRIVRMMKMHGLSSTVYYFTHYLHFYILYIITSAFLIVTGYFLKLTFFTLTDPWLIVILFFIWGHIQIAMAFLLSTFFKRSRNALVITFVIVLCSVIFAFGIELVNTPLNGNSSPLFYFVWPPFAFYRAMSIINHSSFLVDLLPMKLSDLQPGNEVFNAVTALTIEYFILMCLTIYYYLVIPSEYGVNKSWNFICSQLFAQPLRFITPTALEAGKYVNGDEDVINERKNVLSDQYSDKPLLVKNITKIYNNGKVAAKNIAFAAEYGTIFGLLGPNGAGKTTLINVLTGLYKQTEGDATLNGLSISTSINDIYRDIGVCPQLDILWDNLTVEEHLLFYARIRGIPLSKERDAVYSSLKEAQLLSLKSKLAENLNNRERRRLSIAIALVGDPAIIFLDEPTTGLDPESRRQIWKIIVGSGKKLSSINNNSNENITSKNNRTIILATHSMEEAEVLCNRIGIMSRGTLRCIGAPSRLKQLYGRGFRLNFSCKNENLEKATVYIETLLPLSAKKLYSFATKVSYEFEARPGFLSKIFKEVERDKEENGIDNWGLSQTSLEEVFLNVIGEIDTEIEYILNE</sequence>
<keyword evidence="3" id="KW-0813">Transport</keyword>
<gene>
    <name evidence="12" type="ORF">C2G38_1966326</name>
</gene>
<dbReference type="GO" id="GO:0140359">
    <property type="term" value="F:ABC-type transporter activity"/>
    <property type="evidence" value="ECO:0007669"/>
    <property type="project" value="InterPro"/>
</dbReference>
<dbReference type="Pfam" id="PF12698">
    <property type="entry name" value="ABC2_membrane_3"/>
    <property type="match status" value="1"/>
</dbReference>
<dbReference type="OrthoDB" id="2423127at2759"/>
<keyword evidence="8 10" id="KW-1133">Transmembrane helix</keyword>
<dbReference type="PANTHER" id="PTHR19229">
    <property type="entry name" value="ATP-BINDING CASSETTE TRANSPORTER SUBFAMILY A ABCA"/>
    <property type="match status" value="1"/>
</dbReference>
<dbReference type="STRING" id="44941.A0A397VFY3"/>
<dbReference type="InterPro" id="IPR027417">
    <property type="entry name" value="P-loop_NTPase"/>
</dbReference>
<dbReference type="PROSITE" id="PS50893">
    <property type="entry name" value="ABC_TRANSPORTER_2"/>
    <property type="match status" value="1"/>
</dbReference>
<evidence type="ECO:0000313" key="13">
    <source>
        <dbReference type="Proteomes" id="UP000266673"/>
    </source>
</evidence>
<organism evidence="12 13">
    <name type="scientific">Gigaspora rosea</name>
    <dbReference type="NCBI Taxonomy" id="44941"/>
    <lineage>
        <taxon>Eukaryota</taxon>
        <taxon>Fungi</taxon>
        <taxon>Fungi incertae sedis</taxon>
        <taxon>Mucoromycota</taxon>
        <taxon>Glomeromycotina</taxon>
        <taxon>Glomeromycetes</taxon>
        <taxon>Diversisporales</taxon>
        <taxon>Gigasporaceae</taxon>
        <taxon>Gigaspora</taxon>
    </lineage>
</organism>
<feature type="transmembrane region" description="Helical" evidence="10">
    <location>
        <begin position="169"/>
        <end position="188"/>
    </location>
</feature>
<dbReference type="AlphaFoldDB" id="A0A397VFY3"/>
<comment type="similarity">
    <text evidence="2">Belongs to the ABC transporter superfamily. ABCA family.</text>
</comment>
<evidence type="ECO:0000256" key="1">
    <source>
        <dbReference type="ARBA" id="ARBA00004141"/>
    </source>
</evidence>
<keyword evidence="5" id="KW-0677">Repeat</keyword>
<evidence type="ECO:0000259" key="11">
    <source>
        <dbReference type="PROSITE" id="PS50893"/>
    </source>
</evidence>
<evidence type="ECO:0000256" key="9">
    <source>
        <dbReference type="ARBA" id="ARBA00023136"/>
    </source>
</evidence>
<dbReference type="CDD" id="cd03263">
    <property type="entry name" value="ABC_subfamily_A"/>
    <property type="match status" value="1"/>
</dbReference>
<dbReference type="SUPFAM" id="SSF52540">
    <property type="entry name" value="P-loop containing nucleoside triphosphate hydrolases"/>
    <property type="match status" value="1"/>
</dbReference>
<comment type="caution">
    <text evidence="12">The sequence shown here is derived from an EMBL/GenBank/DDBJ whole genome shotgun (WGS) entry which is preliminary data.</text>
</comment>
<comment type="subcellular location">
    <subcellularLocation>
        <location evidence="1">Membrane</location>
        <topology evidence="1">Multi-pass membrane protein</topology>
    </subcellularLocation>
</comment>
<dbReference type="InterPro" id="IPR003593">
    <property type="entry name" value="AAA+_ATPase"/>
</dbReference>
<feature type="transmembrane region" description="Helical" evidence="10">
    <location>
        <begin position="98"/>
        <end position="122"/>
    </location>
</feature>
<dbReference type="InterPro" id="IPR003439">
    <property type="entry name" value="ABC_transporter-like_ATP-bd"/>
</dbReference>
<keyword evidence="12" id="KW-0378">Hydrolase</keyword>
<dbReference type="Proteomes" id="UP000266673">
    <property type="component" value="Unassembled WGS sequence"/>
</dbReference>
<evidence type="ECO:0000256" key="6">
    <source>
        <dbReference type="ARBA" id="ARBA00022741"/>
    </source>
</evidence>
<feature type="domain" description="ABC transporter" evidence="11">
    <location>
        <begin position="284"/>
        <end position="531"/>
    </location>
</feature>
<keyword evidence="4 10" id="KW-0812">Transmembrane</keyword>
<feature type="transmembrane region" description="Helical" evidence="10">
    <location>
        <begin position="14"/>
        <end position="40"/>
    </location>
</feature>
<feature type="transmembrane region" description="Helical" evidence="10">
    <location>
        <begin position="129"/>
        <end position="149"/>
    </location>
</feature>
<dbReference type="GO" id="GO:0016020">
    <property type="term" value="C:membrane"/>
    <property type="evidence" value="ECO:0007669"/>
    <property type="project" value="UniProtKB-SubCell"/>
</dbReference>
<evidence type="ECO:0000256" key="5">
    <source>
        <dbReference type="ARBA" id="ARBA00022737"/>
    </source>
</evidence>